<dbReference type="Pfam" id="PF12655">
    <property type="entry name" value="CDIF630_02480-like"/>
    <property type="match status" value="1"/>
</dbReference>
<dbReference type="EMBL" id="JBEPMA010000003">
    <property type="protein sequence ID" value="MET3617055.1"/>
    <property type="molecule type" value="Genomic_DNA"/>
</dbReference>
<keyword evidence="3" id="KW-1185">Reference proteome</keyword>
<evidence type="ECO:0000313" key="2">
    <source>
        <dbReference type="EMBL" id="MET3617055.1"/>
    </source>
</evidence>
<proteinExistence type="predicted"/>
<dbReference type="Proteomes" id="UP001549162">
    <property type="component" value="Unassembled WGS sequence"/>
</dbReference>
<dbReference type="InterPro" id="IPR024209">
    <property type="entry name" value="CDIF630_02480-like"/>
</dbReference>
<gene>
    <name evidence="2" type="ORF">ABID14_000683</name>
</gene>
<comment type="caution">
    <text evidence="2">The sequence shown here is derived from an EMBL/GenBank/DDBJ whole genome shotgun (WGS) entry which is preliminary data.</text>
</comment>
<feature type="compositionally biased region" description="Basic and acidic residues" evidence="1">
    <location>
        <begin position="36"/>
        <end position="55"/>
    </location>
</feature>
<sequence length="79" mass="9314">MEDIKKMEKLIDESVTLTDDKKRQIRAHIEQQREVIEQNRPDGDVYYKKDGKDPETGVEIPSEGAVEEAKKWVDEENRR</sequence>
<feature type="region of interest" description="Disordered" evidence="1">
    <location>
        <begin position="36"/>
        <end position="79"/>
    </location>
</feature>
<protein>
    <submittedName>
        <fullName evidence="2">Uncharacterized protein</fullName>
    </submittedName>
</protein>
<organism evidence="2 3">
    <name type="scientific">Peptoniphilus olsenii</name>
    <dbReference type="NCBI Taxonomy" id="411570"/>
    <lineage>
        <taxon>Bacteria</taxon>
        <taxon>Bacillati</taxon>
        <taxon>Bacillota</taxon>
        <taxon>Tissierellia</taxon>
        <taxon>Tissierellales</taxon>
        <taxon>Peptoniphilaceae</taxon>
        <taxon>Peptoniphilus</taxon>
    </lineage>
</organism>
<dbReference type="RefSeq" id="WP_354367141.1">
    <property type="nucleotide sequence ID" value="NZ_JBEPMA010000003.1"/>
</dbReference>
<reference evidence="2 3" key="1">
    <citation type="submission" date="2024-06" db="EMBL/GenBank/DDBJ databases">
        <title>Genomic Encyclopedia of Type Strains, Phase IV (KMG-IV): sequencing the most valuable type-strain genomes for metagenomic binning, comparative biology and taxonomic classification.</title>
        <authorList>
            <person name="Goeker M."/>
        </authorList>
    </citation>
    <scope>NUCLEOTIDE SEQUENCE [LARGE SCALE GENOMIC DNA]</scope>
    <source>
        <strain evidence="2 3">DSM 21460</strain>
    </source>
</reference>
<evidence type="ECO:0000313" key="3">
    <source>
        <dbReference type="Proteomes" id="UP001549162"/>
    </source>
</evidence>
<evidence type="ECO:0000256" key="1">
    <source>
        <dbReference type="SAM" id="MobiDB-lite"/>
    </source>
</evidence>
<name>A0ABV2J8E4_9FIRM</name>
<accession>A0ABV2J8E4</accession>
<feature type="compositionally biased region" description="Basic and acidic residues" evidence="1">
    <location>
        <begin position="67"/>
        <end position="79"/>
    </location>
</feature>